<evidence type="ECO:0000313" key="3">
    <source>
        <dbReference type="EMBL" id="RPA79350.1"/>
    </source>
</evidence>
<gene>
    <name evidence="3" type="ORF">BJ508DRAFT_308453</name>
</gene>
<dbReference type="AlphaFoldDB" id="A0A3N4I5I3"/>
<dbReference type="EMBL" id="ML119700">
    <property type="protein sequence ID" value="RPA79350.1"/>
    <property type="molecule type" value="Genomic_DNA"/>
</dbReference>
<evidence type="ECO:0000313" key="4">
    <source>
        <dbReference type="Proteomes" id="UP000275078"/>
    </source>
</evidence>
<dbReference type="InterPro" id="IPR008701">
    <property type="entry name" value="NPP1"/>
</dbReference>
<proteinExistence type="predicted"/>
<dbReference type="OrthoDB" id="10255963at2759"/>
<organism evidence="3 4">
    <name type="scientific">Ascobolus immersus RN42</name>
    <dbReference type="NCBI Taxonomy" id="1160509"/>
    <lineage>
        <taxon>Eukaryota</taxon>
        <taxon>Fungi</taxon>
        <taxon>Dikarya</taxon>
        <taxon>Ascomycota</taxon>
        <taxon>Pezizomycotina</taxon>
        <taxon>Pezizomycetes</taxon>
        <taxon>Pezizales</taxon>
        <taxon>Ascobolaceae</taxon>
        <taxon>Ascobolus</taxon>
    </lineage>
</organism>
<accession>A0A3N4I5I3</accession>
<keyword evidence="4" id="KW-1185">Reference proteome</keyword>
<dbReference type="Pfam" id="PF05630">
    <property type="entry name" value="NPP1"/>
    <property type="match status" value="1"/>
</dbReference>
<feature type="chain" id="PRO_5018273065" evidence="2">
    <location>
        <begin position="23"/>
        <end position="356"/>
    </location>
</feature>
<sequence length="356" mass="40031">MTIPSLRHLLAVLLLTSVPVLAADNKPLSDEFVQKELVENNGLGIAMASRPLWHFATMKGQKMCMPTSAINSDFKQTPYLNPDLFPLAGSGCPDPGVPVGSLNDTTPFPTYYTITNCTDTELRIVYNMFFQKDGFAFVYPSPCNGHRYDWERIIVIWRQTLSGDWIRDKLLTSFHNDYHEYSWPEVETFSHDDPNRTSGLNLEGPKIYVGWGKHAMFKDRKTTWNDCFSQGCAREYRSSDWWFLPGKKELVYAGVGSGAGDAMEGMEWGKADSYPTAVERKVCRADGKMRGPNCWARSPCEEMEGMGDDWSIETSVHKDKMGWTSSDVYSAGNGKCGDEGTCHEDVEKSSEGRLDL</sequence>
<protein>
    <submittedName>
        <fullName evidence="3">Uncharacterized protein</fullName>
    </submittedName>
</protein>
<feature type="region of interest" description="Disordered" evidence="1">
    <location>
        <begin position="335"/>
        <end position="356"/>
    </location>
</feature>
<reference evidence="3 4" key="1">
    <citation type="journal article" date="2018" name="Nat. Ecol. Evol.">
        <title>Pezizomycetes genomes reveal the molecular basis of ectomycorrhizal truffle lifestyle.</title>
        <authorList>
            <person name="Murat C."/>
            <person name="Payen T."/>
            <person name="Noel B."/>
            <person name="Kuo A."/>
            <person name="Morin E."/>
            <person name="Chen J."/>
            <person name="Kohler A."/>
            <person name="Krizsan K."/>
            <person name="Balestrini R."/>
            <person name="Da Silva C."/>
            <person name="Montanini B."/>
            <person name="Hainaut M."/>
            <person name="Levati E."/>
            <person name="Barry K.W."/>
            <person name="Belfiori B."/>
            <person name="Cichocki N."/>
            <person name="Clum A."/>
            <person name="Dockter R.B."/>
            <person name="Fauchery L."/>
            <person name="Guy J."/>
            <person name="Iotti M."/>
            <person name="Le Tacon F."/>
            <person name="Lindquist E.A."/>
            <person name="Lipzen A."/>
            <person name="Malagnac F."/>
            <person name="Mello A."/>
            <person name="Molinier V."/>
            <person name="Miyauchi S."/>
            <person name="Poulain J."/>
            <person name="Riccioni C."/>
            <person name="Rubini A."/>
            <person name="Sitrit Y."/>
            <person name="Splivallo R."/>
            <person name="Traeger S."/>
            <person name="Wang M."/>
            <person name="Zifcakova L."/>
            <person name="Wipf D."/>
            <person name="Zambonelli A."/>
            <person name="Paolocci F."/>
            <person name="Nowrousian M."/>
            <person name="Ottonello S."/>
            <person name="Baldrian P."/>
            <person name="Spatafora J.W."/>
            <person name="Henrissat B."/>
            <person name="Nagy L.G."/>
            <person name="Aury J.M."/>
            <person name="Wincker P."/>
            <person name="Grigoriev I.V."/>
            <person name="Bonfante P."/>
            <person name="Martin F.M."/>
        </authorList>
    </citation>
    <scope>NUCLEOTIDE SEQUENCE [LARGE SCALE GENOMIC DNA]</scope>
    <source>
        <strain evidence="3 4">RN42</strain>
    </source>
</reference>
<dbReference type="Proteomes" id="UP000275078">
    <property type="component" value="Unassembled WGS sequence"/>
</dbReference>
<dbReference type="STRING" id="1160509.A0A3N4I5I3"/>
<evidence type="ECO:0000256" key="1">
    <source>
        <dbReference type="SAM" id="MobiDB-lite"/>
    </source>
</evidence>
<keyword evidence="2" id="KW-0732">Signal</keyword>
<feature type="signal peptide" evidence="2">
    <location>
        <begin position="1"/>
        <end position="22"/>
    </location>
</feature>
<evidence type="ECO:0000256" key="2">
    <source>
        <dbReference type="SAM" id="SignalP"/>
    </source>
</evidence>
<name>A0A3N4I5I3_ASCIM</name>
<feature type="compositionally biased region" description="Basic and acidic residues" evidence="1">
    <location>
        <begin position="336"/>
        <end position="356"/>
    </location>
</feature>